<gene>
    <name evidence="3" type="ORF">SAMN05660830_02682</name>
</gene>
<evidence type="ECO:0000313" key="3">
    <source>
        <dbReference type="EMBL" id="SHJ54728.1"/>
    </source>
</evidence>
<keyword evidence="1" id="KW-0472">Membrane</keyword>
<reference evidence="3 4" key="1">
    <citation type="submission" date="2016-11" db="EMBL/GenBank/DDBJ databases">
        <authorList>
            <person name="Varghese N."/>
            <person name="Submissions S."/>
        </authorList>
    </citation>
    <scope>NUCLEOTIDE SEQUENCE [LARGE SCALE GENOMIC DNA]</scope>
    <source>
        <strain evidence="3 4">DSM 17919</strain>
    </source>
</reference>
<protein>
    <submittedName>
        <fullName evidence="3">Uncharacterized conserved protein YbjT, contains NAD(P)-binding and DUF2867 domains</fullName>
    </submittedName>
</protein>
<dbReference type="InterPro" id="IPR021295">
    <property type="entry name" value="DUF2867"/>
</dbReference>
<dbReference type="InterPro" id="IPR036291">
    <property type="entry name" value="NAD(P)-bd_dom_sf"/>
</dbReference>
<dbReference type="PANTHER" id="PTHR48079">
    <property type="entry name" value="PROTEIN YEEZ"/>
    <property type="match status" value="1"/>
</dbReference>
<comment type="caution">
    <text evidence="3">The sequence shown here is derived from an EMBL/GenBank/DDBJ whole genome shotgun (WGS) entry which is preliminary data.</text>
</comment>
<feature type="domain" description="NAD(P)-binding" evidence="2">
    <location>
        <begin position="10"/>
        <end position="151"/>
    </location>
</feature>
<proteinExistence type="predicted"/>
<dbReference type="CDD" id="cd05245">
    <property type="entry name" value="SDR_a2"/>
    <property type="match status" value="1"/>
</dbReference>
<dbReference type="PANTHER" id="PTHR48079:SF6">
    <property type="entry name" value="NAD(P)-BINDING DOMAIN-CONTAINING PROTEIN-RELATED"/>
    <property type="match status" value="1"/>
</dbReference>
<dbReference type="Proteomes" id="UP000184001">
    <property type="component" value="Unassembled WGS sequence"/>
</dbReference>
<dbReference type="InterPro" id="IPR016040">
    <property type="entry name" value="NAD(P)-bd_dom"/>
</dbReference>
<dbReference type="Gene3D" id="3.40.50.720">
    <property type="entry name" value="NAD(P)-binding Rossmann-like Domain"/>
    <property type="match status" value="1"/>
</dbReference>
<keyword evidence="1" id="KW-0812">Transmembrane</keyword>
<dbReference type="AlphaFoldDB" id="A0A8G2FIU7"/>
<sequence length="531" mass="59501">MHDKPILVTGATGYIGGRLVPLLLSQGKKVRVLVRSRRKLDSRPWALHEHLEVVEGDMVSGKGTMDAARGCGVAYYLIHSMNSSQKDFQDADRRAAYNMVQACRINKVGRIIYLSGVVPDDPNLSKHLASRAEVAQILSLSEVPVTVLRAAQIIGSGSASFELLRYLVDRLPVMVTPRWVKSKCQPIAVSNVLTYLVGVLDVPETANKTYDIGGPDIVSYRELFEIYRKEAGLRKRLIFSVPVLTPRLSSLWINIVTPVPTRLARPLIEGLRNNVVCSENSIREIIPQELLSVRESIKRALARVRQHTVDTSWTDAGEPEIPEWVTCGDSAYAGGTTLYSAHAVHIRATMEQVWGVVKRIGGTNGWYGGDYLWRIRGFIDKLIGGPGLRRGRRDPENLFIGDALDFWRVLDIQKNRRLLLLAEMKLPGEALLEFTLLPVTSGTEHVTELRMVAYFHPKGLWGMVYWYSLVPMHLFIFSGILKAIAKETEGDIVKGPWRIKHLTLQRCSLETVQKITMTEAVTRNEHKSGQP</sequence>
<evidence type="ECO:0000313" key="4">
    <source>
        <dbReference type="Proteomes" id="UP000184001"/>
    </source>
</evidence>
<evidence type="ECO:0000256" key="1">
    <source>
        <dbReference type="SAM" id="Phobius"/>
    </source>
</evidence>
<feature type="transmembrane region" description="Helical" evidence="1">
    <location>
        <begin position="464"/>
        <end position="485"/>
    </location>
</feature>
<dbReference type="SUPFAM" id="SSF55961">
    <property type="entry name" value="Bet v1-like"/>
    <property type="match status" value="1"/>
</dbReference>
<dbReference type="GO" id="GO:0005737">
    <property type="term" value="C:cytoplasm"/>
    <property type="evidence" value="ECO:0007669"/>
    <property type="project" value="TreeGrafter"/>
</dbReference>
<dbReference type="InterPro" id="IPR051783">
    <property type="entry name" value="NAD(P)-dependent_oxidoreduct"/>
</dbReference>
<dbReference type="SUPFAM" id="SSF51735">
    <property type="entry name" value="NAD(P)-binding Rossmann-fold domains"/>
    <property type="match status" value="1"/>
</dbReference>
<dbReference type="RefSeq" id="WP_019999613.1">
    <property type="nucleotide sequence ID" value="NZ_CP192219.1"/>
</dbReference>
<dbReference type="Pfam" id="PF11066">
    <property type="entry name" value="DUF2867"/>
    <property type="match status" value="1"/>
</dbReference>
<accession>A0A8G2FIU7</accession>
<dbReference type="Pfam" id="PF13460">
    <property type="entry name" value="NAD_binding_10"/>
    <property type="match status" value="1"/>
</dbReference>
<organism evidence="3 4">
    <name type="scientific">Halodesulfovibrio aestuarii</name>
    <dbReference type="NCBI Taxonomy" id="126333"/>
    <lineage>
        <taxon>Bacteria</taxon>
        <taxon>Pseudomonadati</taxon>
        <taxon>Thermodesulfobacteriota</taxon>
        <taxon>Desulfovibrionia</taxon>
        <taxon>Desulfovibrionales</taxon>
        <taxon>Desulfovibrionaceae</taxon>
        <taxon>Halodesulfovibrio</taxon>
    </lineage>
</organism>
<evidence type="ECO:0000259" key="2">
    <source>
        <dbReference type="Pfam" id="PF13460"/>
    </source>
</evidence>
<dbReference type="EMBL" id="FQZR01000007">
    <property type="protein sequence ID" value="SHJ54728.1"/>
    <property type="molecule type" value="Genomic_DNA"/>
</dbReference>
<keyword evidence="1" id="KW-1133">Transmembrane helix</keyword>
<name>A0A8G2FIU7_9BACT</name>
<dbReference type="GO" id="GO:0004029">
    <property type="term" value="F:aldehyde dehydrogenase (NAD+) activity"/>
    <property type="evidence" value="ECO:0007669"/>
    <property type="project" value="TreeGrafter"/>
</dbReference>